<dbReference type="PANTHER" id="PTHR32026:SF27">
    <property type="entry name" value="METHYLTRANSFERASE FKBM DOMAIN-CONTAINING PROTEIN-RELATED"/>
    <property type="match status" value="1"/>
</dbReference>
<dbReference type="InterPro" id="IPR025714">
    <property type="entry name" value="Methyltranfer_dom"/>
</dbReference>
<sequence length="201" mass="22707">MAFSNVVRELFFTIVHSRTLQLIYNADFRRIQPLIAGDGGKWICSPYNLAGEGCAILSLGINNEISFETELQSITDNRCELYAVDKSEQEAAVVKRLESINGKFMKGTLGAVLNTTANLITLDHVIQKYGIKSIEILKIDIEDDGYRLDSSYFSLQEIAKRGYYLFAHEVNMYDSDVCEYSFIHSSCLDKYSAHLLANYLS</sequence>
<evidence type="ECO:0000313" key="2">
    <source>
        <dbReference type="EMBL" id="VDK51233.1"/>
    </source>
</evidence>
<dbReference type="OrthoDB" id="5815019at2759"/>
<protein>
    <submittedName>
        <fullName evidence="4">Methyltranfer_dom domain-containing protein</fullName>
    </submittedName>
</protein>
<name>A0A158PPH1_ANISI</name>
<feature type="domain" description="Methyltransferase" evidence="1">
    <location>
        <begin position="36"/>
        <end position="142"/>
    </location>
</feature>
<reference evidence="4" key="1">
    <citation type="submission" date="2016-04" db="UniProtKB">
        <authorList>
            <consortium name="WormBaseParasite"/>
        </authorList>
    </citation>
    <scope>IDENTIFICATION</scope>
</reference>
<dbReference type="EMBL" id="UYRR01031584">
    <property type="protein sequence ID" value="VDK51233.1"/>
    <property type="molecule type" value="Genomic_DNA"/>
</dbReference>
<dbReference type="Pfam" id="PF13383">
    <property type="entry name" value="Methyltransf_22"/>
    <property type="match status" value="1"/>
</dbReference>
<dbReference type="Proteomes" id="UP000267096">
    <property type="component" value="Unassembled WGS sequence"/>
</dbReference>
<evidence type="ECO:0000313" key="4">
    <source>
        <dbReference type="WBParaSite" id="ASIM_0001461501-mRNA-1"/>
    </source>
</evidence>
<evidence type="ECO:0000259" key="1">
    <source>
        <dbReference type="Pfam" id="PF13383"/>
    </source>
</evidence>
<dbReference type="PANTHER" id="PTHR32026">
    <property type="entry name" value="METHYLTRANSFERASE-LIKE PROTEIN 24"/>
    <property type="match status" value="1"/>
</dbReference>
<evidence type="ECO:0000313" key="3">
    <source>
        <dbReference type="Proteomes" id="UP000267096"/>
    </source>
</evidence>
<keyword evidence="3" id="KW-1185">Reference proteome</keyword>
<gene>
    <name evidence="2" type="ORF">ASIM_LOCUS14025</name>
</gene>
<reference evidence="2 3" key="2">
    <citation type="submission" date="2018-11" db="EMBL/GenBank/DDBJ databases">
        <authorList>
            <consortium name="Pathogen Informatics"/>
        </authorList>
    </citation>
    <scope>NUCLEOTIDE SEQUENCE [LARGE SCALE GENOMIC DNA]</scope>
</reference>
<accession>A0A158PPH1</accession>
<dbReference type="InterPro" id="IPR026913">
    <property type="entry name" value="METTL24"/>
</dbReference>
<proteinExistence type="predicted"/>
<organism evidence="4">
    <name type="scientific">Anisakis simplex</name>
    <name type="common">Herring worm</name>
    <dbReference type="NCBI Taxonomy" id="6269"/>
    <lineage>
        <taxon>Eukaryota</taxon>
        <taxon>Metazoa</taxon>
        <taxon>Ecdysozoa</taxon>
        <taxon>Nematoda</taxon>
        <taxon>Chromadorea</taxon>
        <taxon>Rhabditida</taxon>
        <taxon>Spirurina</taxon>
        <taxon>Ascaridomorpha</taxon>
        <taxon>Ascaridoidea</taxon>
        <taxon>Anisakidae</taxon>
        <taxon>Anisakis</taxon>
        <taxon>Anisakis simplex complex</taxon>
    </lineage>
</organism>
<dbReference type="WBParaSite" id="ASIM_0001461501-mRNA-1">
    <property type="protein sequence ID" value="ASIM_0001461501-mRNA-1"/>
    <property type="gene ID" value="ASIM_0001461501"/>
</dbReference>
<dbReference type="AlphaFoldDB" id="A0A158PPH1"/>